<dbReference type="GO" id="GO:0050897">
    <property type="term" value="F:cobalt ion binding"/>
    <property type="evidence" value="ECO:0007669"/>
    <property type="project" value="InterPro"/>
</dbReference>
<comment type="subunit">
    <text evidence="5">Homotetramer.</text>
</comment>
<protein>
    <recommendedName>
        <fullName evidence="6">allantoinase</fullName>
        <ecNumber evidence="6">3.5.2.5</ecNumber>
    </recommendedName>
</protein>
<keyword evidence="9" id="KW-0862">Zinc</keyword>
<evidence type="ECO:0000256" key="4">
    <source>
        <dbReference type="ARBA" id="ARBA00010368"/>
    </source>
</evidence>
<dbReference type="AlphaFoldDB" id="K4FYD3"/>
<comment type="cofactor">
    <cofactor evidence="2">
        <name>Zn(2+)</name>
        <dbReference type="ChEBI" id="CHEBI:29105"/>
    </cofactor>
</comment>
<accession>K4FYD3</accession>
<feature type="domain" description="Amidohydrolase-related" evidence="10">
    <location>
        <begin position="58"/>
        <end position="439"/>
    </location>
</feature>
<dbReference type="PANTHER" id="PTHR43668:SF2">
    <property type="entry name" value="ALLANTOINASE"/>
    <property type="match status" value="1"/>
</dbReference>
<evidence type="ECO:0000256" key="7">
    <source>
        <dbReference type="ARBA" id="ARBA00022723"/>
    </source>
</evidence>
<dbReference type="SUPFAM" id="SSF51556">
    <property type="entry name" value="Metallo-dependent hydrolases"/>
    <property type="match status" value="1"/>
</dbReference>
<evidence type="ECO:0000256" key="2">
    <source>
        <dbReference type="ARBA" id="ARBA00001947"/>
    </source>
</evidence>
<dbReference type="UniPathway" id="UPA00395">
    <property type="reaction ID" value="UER00653"/>
</dbReference>
<dbReference type="InterPro" id="IPR006680">
    <property type="entry name" value="Amidohydro-rel"/>
</dbReference>
<comment type="catalytic activity">
    <reaction evidence="1">
        <text>(S)-allantoin + H2O = allantoate + H(+)</text>
        <dbReference type="Rhea" id="RHEA:17029"/>
        <dbReference type="ChEBI" id="CHEBI:15377"/>
        <dbReference type="ChEBI" id="CHEBI:15378"/>
        <dbReference type="ChEBI" id="CHEBI:15678"/>
        <dbReference type="ChEBI" id="CHEBI:17536"/>
        <dbReference type="EC" id="3.5.2.5"/>
    </reaction>
</comment>
<proteinExistence type="evidence at transcript level"/>
<keyword evidence="7" id="KW-0479">Metal-binding</keyword>
<comment type="similarity">
    <text evidence="4">Belongs to the metallo-dependent hydrolases superfamily. Allantoinase family.</text>
</comment>
<sequence length="462" mass="50730">MEVGSELTMVRSKRVVLNSRTCPADIVIKGGKIVEILTDGRTSAQTPREKILDVGDLVVMAGIVDSHVHVNEPGRTDWEGYWTATKSAAAGGITTIVDMPLNSIPPTTTLENFQMKLQMARGQCFVDTAFWGGVIPGNQSALLPMIKAGVPGFKCFLIHSGVDEFPHVAEVDLEAAMAELQGTGCVLLFHAEKELERVNPPIHSEAPDPRDYTTFLNSRTDDMELGAIRIVIKLCFQYKVHCHIVHLSSAEAVPIIQEARKAGAPLTVETTHHYLSLAAEEIPTGATHYKCCPPIRGRCNQEKLWSALKAGIIDMVVSDHSPCTADLKRLETGDFMTAWGGISSLQFGLPLFWTAARQRGFTLHDTMNLMCKNTAKLCGIEDRKGSLAPGKDADLVVWNPDKEFEVKESIIYHKNKLTPYLGRRLYGEVFITIVRGNIVYLQGQFPTLPSGEHILVNANSAT</sequence>
<evidence type="ECO:0000256" key="1">
    <source>
        <dbReference type="ARBA" id="ARBA00001756"/>
    </source>
</evidence>
<evidence type="ECO:0000256" key="5">
    <source>
        <dbReference type="ARBA" id="ARBA00011881"/>
    </source>
</evidence>
<dbReference type="InterPro" id="IPR011059">
    <property type="entry name" value="Metal-dep_hydrolase_composite"/>
</dbReference>
<dbReference type="GO" id="GO:0005737">
    <property type="term" value="C:cytoplasm"/>
    <property type="evidence" value="ECO:0007669"/>
    <property type="project" value="TreeGrafter"/>
</dbReference>
<comment type="pathway">
    <text evidence="3">Nitrogen metabolism; (S)-allantoin degradation; allantoate from (S)-allantoin: step 1/1.</text>
</comment>
<dbReference type="FunFam" id="3.20.20.140:FF:000032">
    <property type="entry name" value="Allantoinase Dal1"/>
    <property type="match status" value="1"/>
</dbReference>
<dbReference type="Pfam" id="PF01979">
    <property type="entry name" value="Amidohydro_1"/>
    <property type="match status" value="1"/>
</dbReference>
<evidence type="ECO:0000259" key="10">
    <source>
        <dbReference type="Pfam" id="PF01979"/>
    </source>
</evidence>
<dbReference type="GO" id="GO:0006145">
    <property type="term" value="P:purine nucleobase catabolic process"/>
    <property type="evidence" value="ECO:0007669"/>
    <property type="project" value="TreeGrafter"/>
</dbReference>
<evidence type="ECO:0000256" key="8">
    <source>
        <dbReference type="ARBA" id="ARBA00022801"/>
    </source>
</evidence>
<dbReference type="InterPro" id="IPR017593">
    <property type="entry name" value="Allantoinase"/>
</dbReference>
<name>K4FYD3_CALMI</name>
<dbReference type="EC" id="3.5.2.5" evidence="6"/>
<dbReference type="Gene3D" id="3.20.20.140">
    <property type="entry name" value="Metal-dependent hydrolases"/>
    <property type="match status" value="1"/>
</dbReference>
<dbReference type="InterPro" id="IPR032466">
    <property type="entry name" value="Metal_Hydrolase"/>
</dbReference>
<evidence type="ECO:0000256" key="9">
    <source>
        <dbReference type="ARBA" id="ARBA00022833"/>
    </source>
</evidence>
<dbReference type="InterPro" id="IPR050138">
    <property type="entry name" value="DHOase/Allantoinase_Hydrolase"/>
</dbReference>
<dbReference type="GO" id="GO:0008270">
    <property type="term" value="F:zinc ion binding"/>
    <property type="evidence" value="ECO:0007669"/>
    <property type="project" value="InterPro"/>
</dbReference>
<dbReference type="NCBIfam" id="TIGR03178">
    <property type="entry name" value="allantoinase"/>
    <property type="match status" value="1"/>
</dbReference>
<reference evidence="11" key="1">
    <citation type="journal article" date="2012" name="PLoS ONE">
        <title>Sequencing and Analysis of Full-Length cDNAs, 5'-ESTs and 3'-ESTs from a Cartilaginous Fish, the Elephant Shark (Callorhinchus milii).</title>
        <authorList>
            <person name="Tan Y.Y."/>
            <person name="Kodzius R."/>
            <person name="Tay B.H."/>
            <person name="Tay A."/>
            <person name="Brenner S."/>
            <person name="Venkatesh B."/>
        </authorList>
    </citation>
    <scope>NUCLEOTIDE SEQUENCE</scope>
    <source>
        <tissue evidence="11">Kidney</tissue>
    </source>
</reference>
<dbReference type="GO" id="GO:0000256">
    <property type="term" value="P:allantoin catabolic process"/>
    <property type="evidence" value="ECO:0007669"/>
    <property type="project" value="UniProtKB-UniPathway"/>
</dbReference>
<evidence type="ECO:0000256" key="6">
    <source>
        <dbReference type="ARBA" id="ARBA00012863"/>
    </source>
</evidence>
<dbReference type="InterPro" id="IPR002195">
    <property type="entry name" value="Dihydroorotase_CS"/>
</dbReference>
<dbReference type="PANTHER" id="PTHR43668">
    <property type="entry name" value="ALLANTOINASE"/>
    <property type="match status" value="1"/>
</dbReference>
<dbReference type="CDD" id="cd01315">
    <property type="entry name" value="L-HYD_ALN"/>
    <property type="match status" value="1"/>
</dbReference>
<dbReference type="GO" id="GO:0004038">
    <property type="term" value="F:allantoinase activity"/>
    <property type="evidence" value="ECO:0007669"/>
    <property type="project" value="UniProtKB-EC"/>
</dbReference>
<organism evidence="11">
    <name type="scientific">Callorhinchus milii</name>
    <name type="common">Ghost shark</name>
    <dbReference type="NCBI Taxonomy" id="7868"/>
    <lineage>
        <taxon>Eukaryota</taxon>
        <taxon>Metazoa</taxon>
        <taxon>Chordata</taxon>
        <taxon>Craniata</taxon>
        <taxon>Vertebrata</taxon>
        <taxon>Chondrichthyes</taxon>
        <taxon>Holocephali</taxon>
        <taxon>Chimaeriformes</taxon>
        <taxon>Callorhinchidae</taxon>
        <taxon>Callorhinchus</taxon>
    </lineage>
</organism>
<keyword evidence="8" id="KW-0378">Hydrolase</keyword>
<dbReference type="EMBL" id="JX052994">
    <property type="protein sequence ID" value="AFK11222.1"/>
    <property type="molecule type" value="mRNA"/>
</dbReference>
<evidence type="ECO:0000313" key="11">
    <source>
        <dbReference type="EMBL" id="AFK11222.1"/>
    </source>
</evidence>
<dbReference type="PROSITE" id="PS00482">
    <property type="entry name" value="DIHYDROOROTASE_1"/>
    <property type="match status" value="1"/>
</dbReference>
<dbReference type="SUPFAM" id="SSF51338">
    <property type="entry name" value="Composite domain of metallo-dependent hydrolases"/>
    <property type="match status" value="1"/>
</dbReference>
<evidence type="ECO:0000256" key="3">
    <source>
        <dbReference type="ARBA" id="ARBA00004968"/>
    </source>
</evidence>